<feature type="non-terminal residue" evidence="1">
    <location>
        <position position="1"/>
    </location>
</feature>
<reference evidence="1" key="1">
    <citation type="submission" date="2021-02" db="EMBL/GenBank/DDBJ databases">
        <authorList>
            <person name="Nowell W R."/>
        </authorList>
    </citation>
    <scope>NUCLEOTIDE SEQUENCE</scope>
</reference>
<organism evidence="1 2">
    <name type="scientific">Adineta steineri</name>
    <dbReference type="NCBI Taxonomy" id="433720"/>
    <lineage>
        <taxon>Eukaryota</taxon>
        <taxon>Metazoa</taxon>
        <taxon>Spiralia</taxon>
        <taxon>Gnathifera</taxon>
        <taxon>Rotifera</taxon>
        <taxon>Eurotatoria</taxon>
        <taxon>Bdelloidea</taxon>
        <taxon>Adinetida</taxon>
        <taxon>Adinetidae</taxon>
        <taxon>Adineta</taxon>
    </lineage>
</organism>
<sequence>RECATITNTLATVHQDMIVQQQNRQTDNNISENSTNLS</sequence>
<dbReference type="EMBL" id="CAJNOG010000820">
    <property type="protein sequence ID" value="CAF1364799.1"/>
    <property type="molecule type" value="Genomic_DNA"/>
</dbReference>
<accession>A0A815I7Y3</accession>
<evidence type="ECO:0000313" key="1">
    <source>
        <dbReference type="EMBL" id="CAF1364799.1"/>
    </source>
</evidence>
<proteinExistence type="predicted"/>
<comment type="caution">
    <text evidence="1">The sequence shown here is derived from an EMBL/GenBank/DDBJ whole genome shotgun (WGS) entry which is preliminary data.</text>
</comment>
<evidence type="ECO:0000313" key="2">
    <source>
        <dbReference type="Proteomes" id="UP000663845"/>
    </source>
</evidence>
<dbReference type="Proteomes" id="UP000663845">
    <property type="component" value="Unassembled WGS sequence"/>
</dbReference>
<dbReference type="AlphaFoldDB" id="A0A815I7Y3"/>
<name>A0A815I7Y3_9BILA</name>
<protein>
    <submittedName>
        <fullName evidence="1">Uncharacterized protein</fullName>
    </submittedName>
</protein>
<gene>
    <name evidence="1" type="ORF">JYZ213_LOCUS35787</name>
</gene>